<evidence type="ECO:0000256" key="6">
    <source>
        <dbReference type="ARBA" id="ARBA00023014"/>
    </source>
</evidence>
<keyword evidence="1" id="KW-0004">4Fe-4S</keyword>
<dbReference type="Gene3D" id="1.10.1670.10">
    <property type="entry name" value="Helix-hairpin-Helix base-excision DNA repair enzymes (C-terminal)"/>
    <property type="match status" value="1"/>
</dbReference>
<keyword evidence="5" id="KW-0408">Iron</keyword>
<dbReference type="Gene3D" id="1.10.340.30">
    <property type="entry name" value="Hypothetical protein, domain 2"/>
    <property type="match status" value="1"/>
</dbReference>
<dbReference type="GO" id="GO:0046872">
    <property type="term" value="F:metal ion binding"/>
    <property type="evidence" value="ECO:0007669"/>
    <property type="project" value="UniProtKB-KW"/>
</dbReference>
<evidence type="ECO:0000259" key="8">
    <source>
        <dbReference type="SMART" id="SM00478"/>
    </source>
</evidence>
<evidence type="ECO:0000256" key="3">
    <source>
        <dbReference type="ARBA" id="ARBA00022763"/>
    </source>
</evidence>
<dbReference type="InterPro" id="IPR003265">
    <property type="entry name" value="HhH-GPD_domain"/>
</dbReference>
<dbReference type="InterPro" id="IPR023170">
    <property type="entry name" value="HhH_base_excis_C"/>
</dbReference>
<organism evidence="9">
    <name type="scientific">Pithovirus LCPAC401</name>
    <dbReference type="NCBI Taxonomy" id="2506595"/>
    <lineage>
        <taxon>Viruses</taxon>
        <taxon>Pithoviruses</taxon>
    </lineage>
</organism>
<dbReference type="SMART" id="SM00478">
    <property type="entry name" value="ENDO3c"/>
    <property type="match status" value="1"/>
</dbReference>
<evidence type="ECO:0000256" key="5">
    <source>
        <dbReference type="ARBA" id="ARBA00023004"/>
    </source>
</evidence>
<dbReference type="GO" id="GO:0006285">
    <property type="term" value="P:base-excision repair, AP site formation"/>
    <property type="evidence" value="ECO:0007669"/>
    <property type="project" value="TreeGrafter"/>
</dbReference>
<keyword evidence="7" id="KW-0326">Glycosidase</keyword>
<keyword evidence="3" id="KW-0227">DNA damage</keyword>
<keyword evidence="4" id="KW-0378">Hydrolase</keyword>
<evidence type="ECO:0000256" key="1">
    <source>
        <dbReference type="ARBA" id="ARBA00022485"/>
    </source>
</evidence>
<gene>
    <name evidence="9" type="ORF">LCPAC401_00460</name>
</gene>
<dbReference type="Pfam" id="PF00730">
    <property type="entry name" value="HhH-GPD"/>
    <property type="match status" value="1"/>
</dbReference>
<dbReference type="SUPFAM" id="SSF48150">
    <property type="entry name" value="DNA-glycosylase"/>
    <property type="match status" value="1"/>
</dbReference>
<keyword evidence="6" id="KW-0411">Iron-sulfur</keyword>
<dbReference type="GO" id="GO:0051539">
    <property type="term" value="F:4 iron, 4 sulfur cluster binding"/>
    <property type="evidence" value="ECO:0007669"/>
    <property type="project" value="UniProtKB-KW"/>
</dbReference>
<feature type="domain" description="HhH-GPD" evidence="8">
    <location>
        <begin position="34"/>
        <end position="178"/>
    </location>
</feature>
<dbReference type="PIRSF" id="PIRSF001435">
    <property type="entry name" value="Nth"/>
    <property type="match status" value="1"/>
</dbReference>
<protein>
    <submittedName>
        <fullName evidence="9">HhH-GPD superfamily base excision DNA repair protein</fullName>
    </submittedName>
</protein>
<evidence type="ECO:0000256" key="7">
    <source>
        <dbReference type="ARBA" id="ARBA00023295"/>
    </source>
</evidence>
<sequence>MVELITEILDKYYPNPTTEIKWTNKFTLCVAMTLSSMCKDSTVNKITDKLHEEDLFTPKAIFLNKDRVAEILKPAGFKSKVGYVMAIAERFKDGEDPSTFKELLSFKGMGNKIASIILACLGQIPDRFAVDTHVKRCSKRWGLTEETNVNRISRDLEILFDKSEWAKRHFQMVAYGKVHCKARGHVSCEICDLTRIKESRES</sequence>
<evidence type="ECO:0000313" key="9">
    <source>
        <dbReference type="EMBL" id="QBK92408.1"/>
    </source>
</evidence>
<evidence type="ECO:0000256" key="4">
    <source>
        <dbReference type="ARBA" id="ARBA00022801"/>
    </source>
</evidence>
<dbReference type="CDD" id="cd00056">
    <property type="entry name" value="ENDO3c"/>
    <property type="match status" value="1"/>
</dbReference>
<proteinExistence type="predicted"/>
<dbReference type="InterPro" id="IPR011257">
    <property type="entry name" value="DNA_glycosylase"/>
</dbReference>
<accession>A0A481Z933</accession>
<evidence type="ECO:0000256" key="2">
    <source>
        <dbReference type="ARBA" id="ARBA00022723"/>
    </source>
</evidence>
<dbReference type="PANTHER" id="PTHR10359:SF18">
    <property type="entry name" value="ENDONUCLEASE III"/>
    <property type="match status" value="1"/>
</dbReference>
<name>A0A481Z933_9VIRU</name>
<dbReference type="EMBL" id="MK500577">
    <property type="protein sequence ID" value="QBK92408.1"/>
    <property type="molecule type" value="Genomic_DNA"/>
</dbReference>
<keyword evidence="2" id="KW-0479">Metal-binding</keyword>
<dbReference type="PANTHER" id="PTHR10359">
    <property type="entry name" value="A/G-SPECIFIC ADENINE GLYCOSYLASE/ENDONUCLEASE III"/>
    <property type="match status" value="1"/>
</dbReference>
<dbReference type="GO" id="GO:0019104">
    <property type="term" value="F:DNA N-glycosylase activity"/>
    <property type="evidence" value="ECO:0007669"/>
    <property type="project" value="TreeGrafter"/>
</dbReference>
<reference evidence="9" key="1">
    <citation type="journal article" date="2019" name="MBio">
        <title>Virus Genomes from Deep Sea Sediments Expand the Ocean Megavirome and Support Independent Origins of Viral Gigantism.</title>
        <authorList>
            <person name="Backstrom D."/>
            <person name="Yutin N."/>
            <person name="Jorgensen S.L."/>
            <person name="Dharamshi J."/>
            <person name="Homa F."/>
            <person name="Zaremba-Niedwiedzka K."/>
            <person name="Spang A."/>
            <person name="Wolf Y.I."/>
            <person name="Koonin E.V."/>
            <person name="Ettema T.J."/>
        </authorList>
    </citation>
    <scope>NUCLEOTIDE SEQUENCE</scope>
</reference>